<evidence type="ECO:0000256" key="2">
    <source>
        <dbReference type="SAM" id="Phobius"/>
    </source>
</evidence>
<keyword evidence="4" id="KW-1185">Reference proteome</keyword>
<dbReference type="EMBL" id="JADNYJ010000096">
    <property type="protein sequence ID" value="KAF8886441.1"/>
    <property type="molecule type" value="Genomic_DNA"/>
</dbReference>
<accession>A0A9P5TJW3</accession>
<gene>
    <name evidence="3" type="ORF">CPB84DRAFT_1749958</name>
</gene>
<evidence type="ECO:0000313" key="3">
    <source>
        <dbReference type="EMBL" id="KAF8886441.1"/>
    </source>
</evidence>
<dbReference type="InterPro" id="IPR032675">
    <property type="entry name" value="LRR_dom_sf"/>
</dbReference>
<evidence type="ECO:0000313" key="4">
    <source>
        <dbReference type="Proteomes" id="UP000724874"/>
    </source>
</evidence>
<keyword evidence="2" id="KW-0472">Membrane</keyword>
<organism evidence="3 4">
    <name type="scientific">Gymnopilus junonius</name>
    <name type="common">Spectacular rustgill mushroom</name>
    <name type="synonym">Gymnopilus spectabilis subsp. junonius</name>
    <dbReference type="NCBI Taxonomy" id="109634"/>
    <lineage>
        <taxon>Eukaryota</taxon>
        <taxon>Fungi</taxon>
        <taxon>Dikarya</taxon>
        <taxon>Basidiomycota</taxon>
        <taxon>Agaricomycotina</taxon>
        <taxon>Agaricomycetes</taxon>
        <taxon>Agaricomycetidae</taxon>
        <taxon>Agaricales</taxon>
        <taxon>Agaricineae</taxon>
        <taxon>Hymenogastraceae</taxon>
        <taxon>Gymnopilus</taxon>
    </lineage>
</organism>
<feature type="transmembrane region" description="Helical" evidence="2">
    <location>
        <begin position="668"/>
        <end position="691"/>
    </location>
</feature>
<feature type="region of interest" description="Disordered" evidence="1">
    <location>
        <begin position="639"/>
        <end position="658"/>
    </location>
</feature>
<dbReference type="Gene3D" id="1.20.1280.50">
    <property type="match status" value="1"/>
</dbReference>
<comment type="caution">
    <text evidence="3">The sequence shown here is derived from an EMBL/GenBank/DDBJ whole genome shotgun (WGS) entry which is preliminary data.</text>
</comment>
<sequence>MGSAASKDRDYIELYKPSRPCQLSNGEPCDACTRILNLEVQISWEQQRIYDTNVSLNLDDMYKQHRQFRTEMNHIHNPTVLQVPPEIASYIFELCMPPNSFASSFDDFNLWKEPKDLMVLGAVCREWRQIAWSTPLLWTIILVRLDYPDLPWLLDFMPFAGLRRVALGPVRPMVNIINQCSDRWHHLDLDIPTSFISSFCGGPDGAPNLHSLRIRPIGLHDGVNPKFETLGTRPKPVNVYLMFHHIGRVCIDWSHVTRVNITSIDLDECIQLFKQAPQLTHCSLSRVSLGWESLSPPDPTVHLRLQELVFAYPTSDVSTFFNRFTFPALNALSFNIDNEFLPAAALVSFIQRSSCRLVELSIMNTKFSTHDLSLVLTQTPSLRVLDIAPCSSEIFSSRTIFTSLYNTSVSNPDERPAFLPELRMFIYHFGHVYSPTGERLLEEDEIPWDLIPSVYSPTSGTQQPRRPPLQKVEITFSRYTPDIPLVVIPKLWLPPLLGVIEAGLDLRIRFEGISTLQFTWLLQSSKKSRGERGNLARTAKSIRLRRISAFFLVNLTGLVELGFLLRLFVDLGPLRNFNLRSPTLPSFSDSFCLALDFLWDGKYFIGTIPIFPLIQANASVLNSLTITVPKILMASISSTSAPTPSSSPSSDVDGSIPDPTAPHISPPVAIVAGTLSGSIVILAAILVLILVRHQRSDDRRRRRESIMRMWRAQHSGPFVGKTIPSSIINALKTQTRHPVYDDSSFKFASKRSRWSSYRKKKLWRYKLRTTVRTLVRPGPRTRRSVFDASSQDTTPEHQHSAPLSIEQPSISTTPPPRSPLDIPPTLQGQAQPPSLLESPPAYDHVR</sequence>
<feature type="region of interest" description="Disordered" evidence="1">
    <location>
        <begin position="776"/>
        <end position="846"/>
    </location>
</feature>
<keyword evidence="2" id="KW-0812">Transmembrane</keyword>
<feature type="compositionally biased region" description="Pro residues" evidence="1">
    <location>
        <begin position="813"/>
        <end position="822"/>
    </location>
</feature>
<dbReference type="InterPro" id="IPR036047">
    <property type="entry name" value="F-box-like_dom_sf"/>
</dbReference>
<proteinExistence type="predicted"/>
<evidence type="ECO:0000256" key="1">
    <source>
        <dbReference type="SAM" id="MobiDB-lite"/>
    </source>
</evidence>
<protein>
    <recommendedName>
        <fullName evidence="5">F-box domain-containing protein</fullName>
    </recommendedName>
</protein>
<feature type="transmembrane region" description="Helical" evidence="2">
    <location>
        <begin position="547"/>
        <end position="569"/>
    </location>
</feature>
<name>A0A9P5TJW3_GYMJU</name>
<keyword evidence="2" id="KW-1133">Transmembrane helix</keyword>
<reference evidence="3" key="1">
    <citation type="submission" date="2020-11" db="EMBL/GenBank/DDBJ databases">
        <authorList>
            <consortium name="DOE Joint Genome Institute"/>
            <person name="Ahrendt S."/>
            <person name="Riley R."/>
            <person name="Andreopoulos W."/>
            <person name="LaButti K."/>
            <person name="Pangilinan J."/>
            <person name="Ruiz-duenas F.J."/>
            <person name="Barrasa J.M."/>
            <person name="Sanchez-Garcia M."/>
            <person name="Camarero S."/>
            <person name="Miyauchi S."/>
            <person name="Serrano A."/>
            <person name="Linde D."/>
            <person name="Babiker R."/>
            <person name="Drula E."/>
            <person name="Ayuso-Fernandez I."/>
            <person name="Pacheco R."/>
            <person name="Padilla G."/>
            <person name="Ferreira P."/>
            <person name="Barriuso J."/>
            <person name="Kellner H."/>
            <person name="Castanera R."/>
            <person name="Alfaro M."/>
            <person name="Ramirez L."/>
            <person name="Pisabarro A.G."/>
            <person name="Kuo A."/>
            <person name="Tritt A."/>
            <person name="Lipzen A."/>
            <person name="He G."/>
            <person name="Yan M."/>
            <person name="Ng V."/>
            <person name="Cullen D."/>
            <person name="Martin F."/>
            <person name="Rosso M.-N."/>
            <person name="Henrissat B."/>
            <person name="Hibbett D."/>
            <person name="Martinez A.T."/>
            <person name="Grigoriev I.V."/>
        </authorList>
    </citation>
    <scope>NUCLEOTIDE SEQUENCE</scope>
    <source>
        <strain evidence="3">AH 44721</strain>
    </source>
</reference>
<dbReference type="SUPFAM" id="SSF81383">
    <property type="entry name" value="F-box domain"/>
    <property type="match status" value="1"/>
</dbReference>
<evidence type="ECO:0008006" key="5">
    <source>
        <dbReference type="Google" id="ProtNLM"/>
    </source>
</evidence>
<dbReference type="AlphaFoldDB" id="A0A9P5TJW3"/>
<dbReference type="SUPFAM" id="SSF52047">
    <property type="entry name" value="RNI-like"/>
    <property type="match status" value="1"/>
</dbReference>
<dbReference type="Proteomes" id="UP000724874">
    <property type="component" value="Unassembled WGS sequence"/>
</dbReference>
<dbReference type="Gene3D" id="3.80.10.10">
    <property type="entry name" value="Ribonuclease Inhibitor"/>
    <property type="match status" value="1"/>
</dbReference>
<dbReference type="OrthoDB" id="3139566at2759"/>